<sequence>MPQSRPTAQEVIHIGKYLLLAPTVHSREKDKGEKAGFSGTQGQPAEFCQEKHGAMFLARAMGMREEGDGCRD</sequence>
<evidence type="ECO:0000313" key="1">
    <source>
        <dbReference type="EMBL" id="TNN60244.1"/>
    </source>
</evidence>
<evidence type="ECO:0000313" key="2">
    <source>
        <dbReference type="Proteomes" id="UP000314294"/>
    </source>
</evidence>
<reference evidence="1 2" key="1">
    <citation type="submission" date="2019-03" db="EMBL/GenBank/DDBJ databases">
        <title>First draft genome of Liparis tanakae, snailfish: a comprehensive survey of snailfish specific genes.</title>
        <authorList>
            <person name="Kim W."/>
            <person name="Song I."/>
            <person name="Jeong J.-H."/>
            <person name="Kim D."/>
            <person name="Kim S."/>
            <person name="Ryu S."/>
            <person name="Song J.Y."/>
            <person name="Lee S.K."/>
        </authorList>
    </citation>
    <scope>NUCLEOTIDE SEQUENCE [LARGE SCALE GENOMIC DNA]</scope>
    <source>
        <tissue evidence="1">Muscle</tissue>
    </source>
</reference>
<proteinExistence type="predicted"/>
<keyword evidence="2" id="KW-1185">Reference proteome</keyword>
<organism evidence="1 2">
    <name type="scientific">Liparis tanakae</name>
    <name type="common">Tanaka's snailfish</name>
    <dbReference type="NCBI Taxonomy" id="230148"/>
    <lineage>
        <taxon>Eukaryota</taxon>
        <taxon>Metazoa</taxon>
        <taxon>Chordata</taxon>
        <taxon>Craniata</taxon>
        <taxon>Vertebrata</taxon>
        <taxon>Euteleostomi</taxon>
        <taxon>Actinopterygii</taxon>
        <taxon>Neopterygii</taxon>
        <taxon>Teleostei</taxon>
        <taxon>Neoteleostei</taxon>
        <taxon>Acanthomorphata</taxon>
        <taxon>Eupercaria</taxon>
        <taxon>Perciformes</taxon>
        <taxon>Cottioidei</taxon>
        <taxon>Cottales</taxon>
        <taxon>Liparidae</taxon>
        <taxon>Liparis</taxon>
    </lineage>
</organism>
<dbReference type="Proteomes" id="UP000314294">
    <property type="component" value="Unassembled WGS sequence"/>
</dbReference>
<dbReference type="AlphaFoldDB" id="A0A4Z2H5X4"/>
<gene>
    <name evidence="1" type="ORF">EYF80_029579</name>
</gene>
<name>A0A4Z2H5X4_9TELE</name>
<comment type="caution">
    <text evidence="1">The sequence shown here is derived from an EMBL/GenBank/DDBJ whole genome shotgun (WGS) entry which is preliminary data.</text>
</comment>
<dbReference type="EMBL" id="SRLO01000338">
    <property type="protein sequence ID" value="TNN60244.1"/>
    <property type="molecule type" value="Genomic_DNA"/>
</dbReference>
<protein>
    <submittedName>
        <fullName evidence="1">Uncharacterized protein</fullName>
    </submittedName>
</protein>
<accession>A0A4Z2H5X4</accession>